<dbReference type="GO" id="GO:0006825">
    <property type="term" value="P:copper ion transport"/>
    <property type="evidence" value="ECO:0007669"/>
    <property type="project" value="InterPro"/>
</dbReference>
<gene>
    <name evidence="4" type="ORF">Afil01_09400</name>
</gene>
<dbReference type="PRINTS" id="PR00944">
    <property type="entry name" value="CUEXPORT"/>
</dbReference>
<proteinExistence type="predicted"/>
<evidence type="ECO:0000313" key="4">
    <source>
        <dbReference type="EMBL" id="GLZ76133.1"/>
    </source>
</evidence>
<feature type="domain" description="HMA" evidence="3">
    <location>
        <begin position="21"/>
        <end position="86"/>
    </location>
</feature>
<dbReference type="PROSITE" id="PS50846">
    <property type="entry name" value="HMA_2"/>
    <property type="match status" value="1"/>
</dbReference>
<dbReference type="NCBIfam" id="TIGR00003">
    <property type="entry name" value="copper ion binding protein"/>
    <property type="match status" value="1"/>
</dbReference>
<evidence type="ECO:0000313" key="5">
    <source>
        <dbReference type="Proteomes" id="UP001165079"/>
    </source>
</evidence>
<protein>
    <recommendedName>
        <fullName evidence="3">HMA domain-containing protein</fullName>
    </recommendedName>
</protein>
<dbReference type="InterPro" id="IPR006122">
    <property type="entry name" value="HMA_Cu_ion-bd"/>
</dbReference>
<name>A0A9W6W7P3_9ACTN</name>
<sequence>MCDTCATDTTATSAVGVTDGITVTYSVEGMTCGHCVNSVSGEVGAIDGVTSVSVDLKAGTVTLSSTAPIAVDAVAKAVDEAGYRLVA</sequence>
<dbReference type="SUPFAM" id="SSF55008">
    <property type="entry name" value="HMA, heavy metal-associated domain"/>
    <property type="match status" value="1"/>
</dbReference>
<dbReference type="Pfam" id="PF00403">
    <property type="entry name" value="HMA"/>
    <property type="match status" value="1"/>
</dbReference>
<dbReference type="EMBL" id="BSTX01000001">
    <property type="protein sequence ID" value="GLZ76133.1"/>
    <property type="molecule type" value="Genomic_DNA"/>
</dbReference>
<dbReference type="PROSITE" id="PS01047">
    <property type="entry name" value="HMA_1"/>
    <property type="match status" value="1"/>
</dbReference>
<organism evidence="4 5">
    <name type="scientific">Actinorhabdospora filicis</name>
    <dbReference type="NCBI Taxonomy" id="1785913"/>
    <lineage>
        <taxon>Bacteria</taxon>
        <taxon>Bacillati</taxon>
        <taxon>Actinomycetota</taxon>
        <taxon>Actinomycetes</taxon>
        <taxon>Micromonosporales</taxon>
        <taxon>Micromonosporaceae</taxon>
        <taxon>Actinorhabdospora</taxon>
    </lineage>
</organism>
<keyword evidence="5" id="KW-1185">Reference proteome</keyword>
<comment type="caution">
    <text evidence="4">The sequence shown here is derived from an EMBL/GenBank/DDBJ whole genome shotgun (WGS) entry which is preliminary data.</text>
</comment>
<dbReference type="Proteomes" id="UP001165079">
    <property type="component" value="Unassembled WGS sequence"/>
</dbReference>
<evidence type="ECO:0000256" key="2">
    <source>
        <dbReference type="ARBA" id="ARBA00023008"/>
    </source>
</evidence>
<evidence type="ECO:0000256" key="1">
    <source>
        <dbReference type="ARBA" id="ARBA00022723"/>
    </source>
</evidence>
<keyword evidence="2" id="KW-0186">Copper</keyword>
<dbReference type="InterPro" id="IPR017969">
    <property type="entry name" value="Heavy-metal-associated_CS"/>
</dbReference>
<dbReference type="CDD" id="cd00371">
    <property type="entry name" value="HMA"/>
    <property type="match status" value="1"/>
</dbReference>
<accession>A0A9W6W7P3</accession>
<dbReference type="InterPro" id="IPR000428">
    <property type="entry name" value="Cu-bd"/>
</dbReference>
<dbReference type="AlphaFoldDB" id="A0A9W6W7P3"/>
<dbReference type="GO" id="GO:0005507">
    <property type="term" value="F:copper ion binding"/>
    <property type="evidence" value="ECO:0007669"/>
    <property type="project" value="InterPro"/>
</dbReference>
<evidence type="ECO:0000259" key="3">
    <source>
        <dbReference type="PROSITE" id="PS50846"/>
    </source>
</evidence>
<keyword evidence="1" id="KW-0479">Metal-binding</keyword>
<dbReference type="InterPro" id="IPR006121">
    <property type="entry name" value="HMA_dom"/>
</dbReference>
<dbReference type="InterPro" id="IPR036163">
    <property type="entry name" value="HMA_dom_sf"/>
</dbReference>
<dbReference type="Gene3D" id="3.30.70.100">
    <property type="match status" value="1"/>
</dbReference>
<reference evidence="4" key="1">
    <citation type="submission" date="2023-03" db="EMBL/GenBank/DDBJ databases">
        <title>Actinorhabdospora filicis NBRC 111898.</title>
        <authorList>
            <person name="Ichikawa N."/>
            <person name="Sato H."/>
            <person name="Tonouchi N."/>
        </authorList>
    </citation>
    <scope>NUCLEOTIDE SEQUENCE</scope>
    <source>
        <strain evidence="4">NBRC 111898</strain>
    </source>
</reference>